<accession>X6M8T5</accession>
<feature type="domain" description="CAP-Gly" evidence="1">
    <location>
        <begin position="183"/>
        <end position="225"/>
    </location>
</feature>
<protein>
    <recommendedName>
        <fullName evidence="1">CAP-Gly domain-containing protein</fullName>
    </recommendedName>
</protein>
<proteinExistence type="predicted"/>
<dbReference type="OrthoDB" id="2130750at2759"/>
<dbReference type="Gene3D" id="2.30.30.190">
    <property type="entry name" value="CAP Gly-rich-like domain"/>
    <property type="match status" value="2"/>
</dbReference>
<evidence type="ECO:0000313" key="3">
    <source>
        <dbReference type="Proteomes" id="UP000023152"/>
    </source>
</evidence>
<keyword evidence="3" id="KW-1185">Reference proteome</keyword>
<dbReference type="AlphaFoldDB" id="X6M8T5"/>
<organism evidence="2 3">
    <name type="scientific">Reticulomyxa filosa</name>
    <dbReference type="NCBI Taxonomy" id="46433"/>
    <lineage>
        <taxon>Eukaryota</taxon>
        <taxon>Sar</taxon>
        <taxon>Rhizaria</taxon>
        <taxon>Retaria</taxon>
        <taxon>Foraminifera</taxon>
        <taxon>Monothalamids</taxon>
        <taxon>Reticulomyxidae</taxon>
        <taxon>Reticulomyxa</taxon>
    </lineage>
</organism>
<dbReference type="Proteomes" id="UP000023152">
    <property type="component" value="Unassembled WGS sequence"/>
</dbReference>
<dbReference type="PROSITE" id="PS50245">
    <property type="entry name" value="CAP_GLY_2"/>
    <property type="match status" value="2"/>
</dbReference>
<dbReference type="SUPFAM" id="SSF74924">
    <property type="entry name" value="Cap-Gly domain"/>
    <property type="match status" value="2"/>
</dbReference>
<feature type="non-terminal residue" evidence="2">
    <location>
        <position position="1"/>
    </location>
</feature>
<evidence type="ECO:0000313" key="2">
    <source>
        <dbReference type="EMBL" id="ETO10076.1"/>
    </source>
</evidence>
<dbReference type="InterPro" id="IPR036859">
    <property type="entry name" value="CAP-Gly_dom_sf"/>
</dbReference>
<gene>
    <name evidence="2" type="ORF">RFI_27301</name>
</gene>
<reference evidence="2 3" key="1">
    <citation type="journal article" date="2013" name="Curr. Biol.">
        <title>The Genome of the Foraminiferan Reticulomyxa filosa.</title>
        <authorList>
            <person name="Glockner G."/>
            <person name="Hulsmann N."/>
            <person name="Schleicher M."/>
            <person name="Noegel A.A."/>
            <person name="Eichinger L."/>
            <person name="Gallinger C."/>
            <person name="Pawlowski J."/>
            <person name="Sierra R."/>
            <person name="Euteneuer U."/>
            <person name="Pillet L."/>
            <person name="Moustafa A."/>
            <person name="Platzer M."/>
            <person name="Groth M."/>
            <person name="Szafranski K."/>
            <person name="Schliwa M."/>
        </authorList>
    </citation>
    <scope>NUCLEOTIDE SEQUENCE [LARGE SCALE GENOMIC DNA]</scope>
</reference>
<sequence length="363" mass="42015">KKKTWIKCEHVHTNFSLSDAGSCSTGPVTGFFAPPKSTFLSDIGAIFAGNDYDENYGTCQKWSFFLSQLERYNGVKRPRLSLDDNGDTFITFWFDYANSFVRWDLVGIDLQTGVQTWQYNKLVYKVIILYFAKYEIALKLVSDFFPLLKTREKKEAKIKMLRITIGDRVQLSDYGQGVVRFIGPVLFAEGVWYGVQLDNDSGQNDGVVNDHKYFECKKNHGILLRNECNKFRLNVWTYDPKCNTIYVCVDHHFFKKINEGTLEKKKYHFICINTYINININAYMYSKGIRIGIGDRVELPEKGIGTVRFIGPVNFDEGIWYGIELDEKNGKNDGSINQIRYFKCPNPYGVFVKEEELFTMHRG</sequence>
<comment type="caution">
    <text evidence="2">The sequence shown here is derived from an EMBL/GenBank/DDBJ whole genome shotgun (WGS) entry which is preliminary data.</text>
</comment>
<dbReference type="SMART" id="SM01052">
    <property type="entry name" value="CAP_GLY"/>
    <property type="match status" value="2"/>
</dbReference>
<feature type="domain" description="CAP-Gly" evidence="1">
    <location>
        <begin position="311"/>
        <end position="353"/>
    </location>
</feature>
<evidence type="ECO:0000259" key="1">
    <source>
        <dbReference type="PROSITE" id="PS50245"/>
    </source>
</evidence>
<dbReference type="PANTHER" id="PTHR18916">
    <property type="entry name" value="DYNACTIN 1-RELATED MICROTUBULE-BINDING"/>
    <property type="match status" value="1"/>
</dbReference>
<dbReference type="InterPro" id="IPR000938">
    <property type="entry name" value="CAP-Gly_domain"/>
</dbReference>
<dbReference type="Pfam" id="PF01302">
    <property type="entry name" value="CAP_GLY"/>
    <property type="match status" value="2"/>
</dbReference>
<dbReference type="EMBL" id="ASPP01023678">
    <property type="protein sequence ID" value="ETO10076.1"/>
    <property type="molecule type" value="Genomic_DNA"/>
</dbReference>
<name>X6M8T5_RETFI</name>